<dbReference type="OrthoDB" id="259311at2"/>
<evidence type="ECO:0000313" key="2">
    <source>
        <dbReference type="EMBL" id="TPH12488.1"/>
    </source>
</evidence>
<dbReference type="Proteomes" id="UP000315303">
    <property type="component" value="Unassembled WGS sequence"/>
</dbReference>
<keyword evidence="3" id="KW-1185">Reference proteome</keyword>
<dbReference type="AlphaFoldDB" id="A0A502KLL3"/>
<evidence type="ECO:0000313" key="3">
    <source>
        <dbReference type="Proteomes" id="UP000315303"/>
    </source>
</evidence>
<proteinExistence type="predicted"/>
<comment type="caution">
    <text evidence="2">The sequence shown here is derived from an EMBL/GenBank/DDBJ whole genome shotgun (WGS) entry which is preliminary data.</text>
</comment>
<sequence>MKHPDFYNQIETITLQDELASFLGAFEQGIIEFSYLDTVKAAGHSCPTVLGAYLMTLQGLKALYKDKLPKRGDILVEFAQNANEGVAGVIANVITNITGATVNLGFKGLAGRYDRRHLMHFDCDILGEVKFTRRDTGDAVEVFYDASSISADKNMPELMQACLQGNASTEQQASFAKLWQARVEAIAKNIDNVISFQRC</sequence>
<dbReference type="Gene3D" id="3.30.1330.130">
    <property type="match status" value="1"/>
</dbReference>
<name>A0A502KLL3_9GAMM</name>
<gene>
    <name evidence="2" type="ORF">EPA86_16175</name>
</gene>
<dbReference type="RefSeq" id="WP_140605436.1">
    <property type="nucleotide sequence ID" value="NZ_SAWY01000040.1"/>
</dbReference>
<accession>A0A502KLL3</accession>
<dbReference type="InterPro" id="IPR003814">
    <property type="entry name" value="FmdEsu_dom"/>
</dbReference>
<reference evidence="2 3" key="1">
    <citation type="submission" date="2019-01" db="EMBL/GenBank/DDBJ databases">
        <title>Litorilituus lipolytica sp. nov., isolated from intertidal sand of the Yellow Sea in China.</title>
        <authorList>
            <person name="Liu A."/>
        </authorList>
    </citation>
    <scope>NUCLEOTIDE SEQUENCE [LARGE SCALE GENOMIC DNA]</scope>
    <source>
        <strain evidence="2 3">RZ04</strain>
    </source>
</reference>
<protein>
    <recommendedName>
        <fullName evidence="1">Formylmethanofuran dehydrogenase subunit E domain-containing protein</fullName>
    </recommendedName>
</protein>
<organism evidence="2 3">
    <name type="scientific">Litorilituus lipolyticus</name>
    <dbReference type="NCBI Taxonomy" id="2491017"/>
    <lineage>
        <taxon>Bacteria</taxon>
        <taxon>Pseudomonadati</taxon>
        <taxon>Pseudomonadota</taxon>
        <taxon>Gammaproteobacteria</taxon>
        <taxon>Alteromonadales</taxon>
        <taxon>Colwelliaceae</taxon>
        <taxon>Litorilituus</taxon>
    </lineage>
</organism>
<dbReference type="EMBL" id="SAWY01000040">
    <property type="protein sequence ID" value="TPH12488.1"/>
    <property type="molecule type" value="Genomic_DNA"/>
</dbReference>
<dbReference type="SUPFAM" id="SSF143555">
    <property type="entry name" value="FwdE-like"/>
    <property type="match status" value="1"/>
</dbReference>
<dbReference type="Pfam" id="PF02663">
    <property type="entry name" value="FmdE"/>
    <property type="match status" value="1"/>
</dbReference>
<feature type="domain" description="Formylmethanofuran dehydrogenase subunit E" evidence="1">
    <location>
        <begin position="43"/>
        <end position="189"/>
    </location>
</feature>
<evidence type="ECO:0000259" key="1">
    <source>
        <dbReference type="Pfam" id="PF02663"/>
    </source>
</evidence>